<dbReference type="InterPro" id="IPR036388">
    <property type="entry name" value="WH-like_DNA-bd_sf"/>
</dbReference>
<keyword evidence="2" id="KW-0238">DNA-binding</keyword>
<dbReference type="Pfam" id="PF01047">
    <property type="entry name" value="MarR"/>
    <property type="match status" value="1"/>
</dbReference>
<protein>
    <submittedName>
        <fullName evidence="5">Winged helix-turn-helix transcriptional regulator</fullName>
    </submittedName>
</protein>
<dbReference type="GO" id="GO:0003700">
    <property type="term" value="F:DNA-binding transcription factor activity"/>
    <property type="evidence" value="ECO:0007669"/>
    <property type="project" value="InterPro"/>
</dbReference>
<evidence type="ECO:0000313" key="5">
    <source>
        <dbReference type="EMBL" id="MBB6734151.1"/>
    </source>
</evidence>
<evidence type="ECO:0000259" key="4">
    <source>
        <dbReference type="PROSITE" id="PS50995"/>
    </source>
</evidence>
<evidence type="ECO:0000313" key="6">
    <source>
        <dbReference type="Proteomes" id="UP000564644"/>
    </source>
</evidence>
<gene>
    <name evidence="5" type="ORF">H7C18_24830</name>
</gene>
<dbReference type="PROSITE" id="PS50995">
    <property type="entry name" value="HTH_MARR_2"/>
    <property type="match status" value="1"/>
</dbReference>
<evidence type="ECO:0000256" key="1">
    <source>
        <dbReference type="ARBA" id="ARBA00023015"/>
    </source>
</evidence>
<dbReference type="Proteomes" id="UP000564644">
    <property type="component" value="Unassembled WGS sequence"/>
</dbReference>
<keyword evidence="6" id="KW-1185">Reference proteome</keyword>
<dbReference type="InterPro" id="IPR036390">
    <property type="entry name" value="WH_DNA-bd_sf"/>
</dbReference>
<name>A0A7X0VXM1_9BACL</name>
<dbReference type="SMART" id="SM00347">
    <property type="entry name" value="HTH_MARR"/>
    <property type="match status" value="1"/>
</dbReference>
<dbReference type="InterPro" id="IPR023187">
    <property type="entry name" value="Tscrpt_reg_MarR-type_CS"/>
</dbReference>
<keyword evidence="1" id="KW-0805">Transcription regulation</keyword>
<sequence length="140" mass="16127">MMEQWSQKAKNSLKSLENPLHLANGQIFVLMYLQQIESCRVNDVAKILGLTSGAATGLTDKLVALGLVERRRLEDDRRVVRLSLTETGKETIKQVWKQRNEWFTDIVGQLEESKLDVILNAFRLLIQVFDDKLEQNKEVE</sequence>
<dbReference type="SUPFAM" id="SSF46785">
    <property type="entry name" value="Winged helix' DNA-binding domain"/>
    <property type="match status" value="1"/>
</dbReference>
<dbReference type="InterPro" id="IPR000835">
    <property type="entry name" value="HTH_MarR-typ"/>
</dbReference>
<comment type="caution">
    <text evidence="5">The sequence shown here is derived from an EMBL/GenBank/DDBJ whole genome shotgun (WGS) entry which is preliminary data.</text>
</comment>
<evidence type="ECO:0000256" key="3">
    <source>
        <dbReference type="ARBA" id="ARBA00023163"/>
    </source>
</evidence>
<keyword evidence="3" id="KW-0804">Transcription</keyword>
<evidence type="ECO:0000256" key="2">
    <source>
        <dbReference type="ARBA" id="ARBA00023125"/>
    </source>
</evidence>
<accession>A0A7X0VXM1</accession>
<reference evidence="5 6" key="1">
    <citation type="submission" date="2020-08" db="EMBL/GenBank/DDBJ databases">
        <title>Cohnella phylogeny.</title>
        <authorList>
            <person name="Dunlap C."/>
        </authorList>
    </citation>
    <scope>NUCLEOTIDE SEQUENCE [LARGE SCALE GENOMIC DNA]</scope>
    <source>
        <strain evidence="5 6">CBP 2801</strain>
    </source>
</reference>
<dbReference type="PRINTS" id="PR00598">
    <property type="entry name" value="HTHMARR"/>
</dbReference>
<feature type="domain" description="HTH marR-type" evidence="4">
    <location>
        <begin position="1"/>
        <end position="127"/>
    </location>
</feature>
<dbReference type="PANTHER" id="PTHR42756:SF1">
    <property type="entry name" value="TRANSCRIPTIONAL REPRESSOR OF EMRAB OPERON"/>
    <property type="match status" value="1"/>
</dbReference>
<proteinExistence type="predicted"/>
<dbReference type="GO" id="GO:0003677">
    <property type="term" value="F:DNA binding"/>
    <property type="evidence" value="ECO:0007669"/>
    <property type="project" value="UniProtKB-KW"/>
</dbReference>
<dbReference type="PROSITE" id="PS01117">
    <property type="entry name" value="HTH_MARR_1"/>
    <property type="match status" value="1"/>
</dbReference>
<dbReference type="PANTHER" id="PTHR42756">
    <property type="entry name" value="TRANSCRIPTIONAL REGULATOR, MARR"/>
    <property type="match status" value="1"/>
</dbReference>
<organism evidence="5 6">
    <name type="scientific">Cohnella zeiphila</name>
    <dbReference type="NCBI Taxonomy" id="2761120"/>
    <lineage>
        <taxon>Bacteria</taxon>
        <taxon>Bacillati</taxon>
        <taxon>Bacillota</taxon>
        <taxon>Bacilli</taxon>
        <taxon>Bacillales</taxon>
        <taxon>Paenibacillaceae</taxon>
        <taxon>Cohnella</taxon>
    </lineage>
</organism>
<dbReference type="Gene3D" id="1.10.10.10">
    <property type="entry name" value="Winged helix-like DNA-binding domain superfamily/Winged helix DNA-binding domain"/>
    <property type="match status" value="1"/>
</dbReference>
<dbReference type="AlphaFoldDB" id="A0A7X0VXM1"/>
<dbReference type="EMBL" id="JACJVO010000032">
    <property type="protein sequence ID" value="MBB6734151.1"/>
    <property type="molecule type" value="Genomic_DNA"/>
</dbReference>